<evidence type="ECO:0000256" key="1">
    <source>
        <dbReference type="SAM" id="MobiDB-lite"/>
    </source>
</evidence>
<accession>A0A7S4IM74</accession>
<gene>
    <name evidence="2" type="ORF">OAUR00152_LOCUS12981</name>
</gene>
<dbReference type="AlphaFoldDB" id="A0A7S4IM74"/>
<reference evidence="2" key="1">
    <citation type="submission" date="2021-01" db="EMBL/GenBank/DDBJ databases">
        <authorList>
            <person name="Corre E."/>
            <person name="Pelletier E."/>
            <person name="Niang G."/>
            <person name="Scheremetjew M."/>
            <person name="Finn R."/>
            <person name="Kale V."/>
            <person name="Holt S."/>
            <person name="Cochrane G."/>
            <person name="Meng A."/>
            <person name="Brown T."/>
            <person name="Cohen L."/>
        </authorList>
    </citation>
    <scope>NUCLEOTIDE SEQUENCE</scope>
    <source>
        <strain evidence="2">Isolate 1302-5</strain>
    </source>
</reference>
<sequence length="136" mass="15078">MATATAPYFYASFQTMNCVRGGATLVAEKSAIKVLSAGAVVIGVVGVRKLMGKIQRSRKLKLEKERHELAKQQPKSIEEEQELAEKYGPMDLEDRALSILLDLGMVKKTLDPTDPRYDSSVDRKLAPEQTVRNEGK</sequence>
<evidence type="ECO:0000313" key="2">
    <source>
        <dbReference type="EMBL" id="CAE2233739.1"/>
    </source>
</evidence>
<organism evidence="2">
    <name type="scientific">Odontella aurita</name>
    <dbReference type="NCBI Taxonomy" id="265563"/>
    <lineage>
        <taxon>Eukaryota</taxon>
        <taxon>Sar</taxon>
        <taxon>Stramenopiles</taxon>
        <taxon>Ochrophyta</taxon>
        <taxon>Bacillariophyta</taxon>
        <taxon>Mediophyceae</taxon>
        <taxon>Biddulphiophycidae</taxon>
        <taxon>Eupodiscales</taxon>
        <taxon>Odontellaceae</taxon>
        <taxon>Odontella</taxon>
    </lineage>
</organism>
<protein>
    <submittedName>
        <fullName evidence="2">Uncharacterized protein</fullName>
    </submittedName>
</protein>
<feature type="region of interest" description="Disordered" evidence="1">
    <location>
        <begin position="110"/>
        <end position="136"/>
    </location>
</feature>
<name>A0A7S4IM74_9STRA</name>
<proteinExistence type="predicted"/>
<dbReference type="EMBL" id="HBKQ01019178">
    <property type="protein sequence ID" value="CAE2233739.1"/>
    <property type="molecule type" value="Transcribed_RNA"/>
</dbReference>